<accession>C9ZIS8</accession>
<dbReference type="KEGG" id="tbg:TbgDal_I2340"/>
<feature type="region of interest" description="Disordered" evidence="1">
    <location>
        <begin position="17"/>
        <end position="47"/>
    </location>
</feature>
<organism evidence="2 3">
    <name type="scientific">Trypanosoma brucei gambiense (strain MHOM/CI/86/DAL972)</name>
    <dbReference type="NCBI Taxonomy" id="679716"/>
    <lineage>
        <taxon>Eukaryota</taxon>
        <taxon>Discoba</taxon>
        <taxon>Euglenozoa</taxon>
        <taxon>Kinetoplastea</taxon>
        <taxon>Metakinetoplastina</taxon>
        <taxon>Trypanosomatida</taxon>
        <taxon>Trypanosomatidae</taxon>
        <taxon>Trypanosoma</taxon>
    </lineage>
</organism>
<evidence type="ECO:0000313" key="3">
    <source>
        <dbReference type="Proteomes" id="UP000002316"/>
    </source>
</evidence>
<dbReference type="RefSeq" id="XP_011771511.1">
    <property type="nucleotide sequence ID" value="XM_011773209.1"/>
</dbReference>
<evidence type="ECO:0000256" key="1">
    <source>
        <dbReference type="SAM" id="MobiDB-lite"/>
    </source>
</evidence>
<dbReference type="AlphaFoldDB" id="C9ZIS8"/>
<dbReference type="GeneID" id="23858316"/>
<proteinExistence type="predicted"/>
<dbReference type="EMBL" id="FN554964">
    <property type="protein sequence ID" value="CBH09070.1"/>
    <property type="molecule type" value="Genomic_DNA"/>
</dbReference>
<name>C9ZIS8_TRYB9</name>
<dbReference type="Proteomes" id="UP000002316">
    <property type="component" value="Chromosome 1"/>
</dbReference>
<evidence type="ECO:0000313" key="2">
    <source>
        <dbReference type="EMBL" id="CBH09070.1"/>
    </source>
</evidence>
<gene>
    <name evidence="2" type="ORF">TbgDal_I2340</name>
</gene>
<protein>
    <submittedName>
        <fullName evidence="2">Uncharacterized protein</fullName>
    </submittedName>
</protein>
<feature type="compositionally biased region" description="Low complexity" evidence="1">
    <location>
        <begin position="33"/>
        <end position="44"/>
    </location>
</feature>
<reference evidence="3" key="1">
    <citation type="journal article" date="2010" name="PLoS Negl. Trop. Dis.">
        <title>The genome sequence of Trypanosoma brucei gambiense, causative agent of chronic human african trypanosomiasis.</title>
        <authorList>
            <person name="Jackson A.P."/>
            <person name="Sanders M."/>
            <person name="Berry A."/>
            <person name="McQuillan J."/>
            <person name="Aslett M.A."/>
            <person name="Quail M.A."/>
            <person name="Chukualim B."/>
            <person name="Capewell P."/>
            <person name="MacLeod A."/>
            <person name="Melville S.E."/>
            <person name="Gibson W."/>
            <person name="Barry J.D."/>
            <person name="Berriman M."/>
            <person name="Hertz-Fowler C."/>
        </authorList>
    </citation>
    <scope>NUCLEOTIDE SEQUENCE [LARGE SCALE GENOMIC DNA]</scope>
    <source>
        <strain evidence="3">MHOM/CI/86/DAL972</strain>
    </source>
</reference>
<sequence length="77" mass="8164">MGTDRGADRCAALKGSDDVVHSKPGGCGSIGDATSSPTPPATSTQYRGPVLYSRKRSQMPPAYHVRFKLKRQGCGIK</sequence>